<evidence type="ECO:0008006" key="3">
    <source>
        <dbReference type="Google" id="ProtNLM"/>
    </source>
</evidence>
<organism evidence="1 2">
    <name type="scientific">Sporocytophaga myxococcoides</name>
    <dbReference type="NCBI Taxonomy" id="153721"/>
    <lineage>
        <taxon>Bacteria</taxon>
        <taxon>Pseudomonadati</taxon>
        <taxon>Bacteroidota</taxon>
        <taxon>Cytophagia</taxon>
        <taxon>Cytophagales</taxon>
        <taxon>Cytophagaceae</taxon>
        <taxon>Sporocytophaga</taxon>
    </lineage>
</organism>
<evidence type="ECO:0000313" key="1">
    <source>
        <dbReference type="EMBL" id="GAL86150.1"/>
    </source>
</evidence>
<evidence type="ECO:0000313" key="2">
    <source>
        <dbReference type="Proteomes" id="UP000030185"/>
    </source>
</evidence>
<dbReference type="eggNOG" id="COG2187">
    <property type="taxonomic scope" value="Bacteria"/>
</dbReference>
<dbReference type="EMBL" id="BBLT01000006">
    <property type="protein sequence ID" value="GAL86150.1"/>
    <property type="molecule type" value="Genomic_DNA"/>
</dbReference>
<dbReference type="AlphaFoldDB" id="A0A098LGQ0"/>
<dbReference type="RefSeq" id="WP_045465443.1">
    <property type="nucleotide sequence ID" value="NZ_BBLT01000006.1"/>
</dbReference>
<protein>
    <recommendedName>
        <fullName evidence="3">Aminoglycoside phosphotransferase domain-containing protein</fullName>
    </recommendedName>
</protein>
<dbReference type="STRING" id="153721.MYP_3379"/>
<accession>A0A098LGQ0</accession>
<sequence length="335" mass="39406">MINKDHNVSTSEIVKFLSDSNHFPEYSNNVELKETHMSYVFITDNFVYKMKKPVLYPFLNLSTLDRRKHNCQKEIASNKTLAPDVYIGTVPLSLTDVGMKLEGQGTVIEWFVKMIRLPEQEMLDYKIREGEISIQEIISLGRKLSVFYKQARKKEMHEQEYLRRLRTFLSDNLESLRHPAFEITNEILDNIKTLQLNFIARNEQHLSSRSARIIEAHGDLRPEHICFLNEPVIIDALEFNPDFRIQDPVEELSYFSLECEILGNEWIGKKLLEVYESESNDHYYKGIESFYKSIRATLRALSSFRHLLDDHRNDPLKWKLKGLNYLMMAQMYISG</sequence>
<name>A0A098LGQ0_9BACT</name>
<dbReference type="Proteomes" id="UP000030185">
    <property type="component" value="Unassembled WGS sequence"/>
</dbReference>
<reference evidence="1 2" key="1">
    <citation type="submission" date="2014-09" db="EMBL/GenBank/DDBJ databases">
        <title>Sporocytophaga myxococcoides PG-01 genome sequencing.</title>
        <authorList>
            <person name="Liu L."/>
            <person name="Gao P.J."/>
            <person name="Chen G.J."/>
            <person name="Wang L.S."/>
        </authorList>
    </citation>
    <scope>NUCLEOTIDE SEQUENCE [LARGE SCALE GENOMIC DNA]</scope>
    <source>
        <strain evidence="1 2">PG-01</strain>
    </source>
</reference>
<dbReference type="InterPro" id="IPR011009">
    <property type="entry name" value="Kinase-like_dom_sf"/>
</dbReference>
<keyword evidence="2" id="KW-1185">Reference proteome</keyword>
<dbReference type="OrthoDB" id="9810277at2"/>
<dbReference type="SUPFAM" id="SSF56112">
    <property type="entry name" value="Protein kinase-like (PK-like)"/>
    <property type="match status" value="1"/>
</dbReference>
<proteinExistence type="predicted"/>
<gene>
    <name evidence="1" type="ORF">MYP_3379</name>
</gene>
<comment type="caution">
    <text evidence="1">The sequence shown here is derived from an EMBL/GenBank/DDBJ whole genome shotgun (WGS) entry which is preliminary data.</text>
</comment>